<dbReference type="Proteomes" id="UP000479710">
    <property type="component" value="Unassembled WGS sequence"/>
</dbReference>
<organism evidence="2 3">
    <name type="scientific">Oryza meyeriana var. granulata</name>
    <dbReference type="NCBI Taxonomy" id="110450"/>
    <lineage>
        <taxon>Eukaryota</taxon>
        <taxon>Viridiplantae</taxon>
        <taxon>Streptophyta</taxon>
        <taxon>Embryophyta</taxon>
        <taxon>Tracheophyta</taxon>
        <taxon>Spermatophyta</taxon>
        <taxon>Magnoliopsida</taxon>
        <taxon>Liliopsida</taxon>
        <taxon>Poales</taxon>
        <taxon>Poaceae</taxon>
        <taxon>BOP clade</taxon>
        <taxon>Oryzoideae</taxon>
        <taxon>Oryzeae</taxon>
        <taxon>Oryzinae</taxon>
        <taxon>Oryza</taxon>
        <taxon>Oryza meyeriana</taxon>
    </lineage>
</organism>
<dbReference type="AlphaFoldDB" id="A0A6G1CXH1"/>
<evidence type="ECO:0000313" key="3">
    <source>
        <dbReference type="Proteomes" id="UP000479710"/>
    </source>
</evidence>
<sequence>MKRRVELDARLRMAAAVEEEADGVLEHKATREERERGEKCRCGALGGRRMELEVKAAPGGLDTGKESEIGSSCPRARRGNEMRDDATPWLGMEAAVVVRK</sequence>
<evidence type="ECO:0000313" key="2">
    <source>
        <dbReference type="EMBL" id="KAF0904624.1"/>
    </source>
</evidence>
<accession>A0A6G1CXH1</accession>
<gene>
    <name evidence="2" type="ORF">E2562_035923</name>
</gene>
<comment type="caution">
    <text evidence="2">The sequence shown here is derived from an EMBL/GenBank/DDBJ whole genome shotgun (WGS) entry which is preliminary data.</text>
</comment>
<name>A0A6G1CXH1_9ORYZ</name>
<keyword evidence="3" id="KW-1185">Reference proteome</keyword>
<reference evidence="2 3" key="1">
    <citation type="submission" date="2019-11" db="EMBL/GenBank/DDBJ databases">
        <title>Whole genome sequence of Oryza granulata.</title>
        <authorList>
            <person name="Li W."/>
        </authorList>
    </citation>
    <scope>NUCLEOTIDE SEQUENCE [LARGE SCALE GENOMIC DNA]</scope>
    <source>
        <strain evidence="3">cv. Menghai</strain>
        <tissue evidence="2">Leaf</tissue>
    </source>
</reference>
<proteinExistence type="predicted"/>
<evidence type="ECO:0008006" key="4">
    <source>
        <dbReference type="Google" id="ProtNLM"/>
    </source>
</evidence>
<evidence type="ECO:0000256" key="1">
    <source>
        <dbReference type="SAM" id="MobiDB-lite"/>
    </source>
</evidence>
<protein>
    <recommendedName>
        <fullName evidence="4">DUF834 domain-containing protein</fullName>
    </recommendedName>
</protein>
<feature type="region of interest" description="Disordered" evidence="1">
    <location>
        <begin position="58"/>
        <end position="83"/>
    </location>
</feature>
<dbReference type="EMBL" id="SPHZ02000008">
    <property type="protein sequence ID" value="KAF0904624.1"/>
    <property type="molecule type" value="Genomic_DNA"/>
</dbReference>